<dbReference type="SUPFAM" id="SSF55729">
    <property type="entry name" value="Acyl-CoA N-acyltransferases (Nat)"/>
    <property type="match status" value="1"/>
</dbReference>
<reference evidence="3 4" key="1">
    <citation type="journal article" date="2016" name="Nat. Commun.">
        <title>Thousands of microbial genomes shed light on interconnected biogeochemical processes in an aquifer system.</title>
        <authorList>
            <person name="Anantharaman K."/>
            <person name="Brown C.T."/>
            <person name="Hug L.A."/>
            <person name="Sharon I."/>
            <person name="Castelle C.J."/>
            <person name="Probst A.J."/>
            <person name="Thomas B.C."/>
            <person name="Singh A."/>
            <person name="Wilkins M.J."/>
            <person name="Karaoz U."/>
            <person name="Brodie E.L."/>
            <person name="Williams K.H."/>
            <person name="Hubbard S.S."/>
            <person name="Banfield J.F."/>
        </authorList>
    </citation>
    <scope>NUCLEOTIDE SEQUENCE [LARGE SCALE GENOMIC DNA]</scope>
</reference>
<accession>A0A1G2QC45</accession>
<dbReference type="EMBL" id="MHTI01000034">
    <property type="protein sequence ID" value="OHA58144.1"/>
    <property type="molecule type" value="Genomic_DNA"/>
</dbReference>
<dbReference type="InterPro" id="IPR016181">
    <property type="entry name" value="Acyl_CoA_acyltransferase"/>
</dbReference>
<sequence>MEMINYNKKDEGAVKKIFAQYWTDNEFLNEIAKELEAGICNFYIAEKAGEVVGVAGLRKAPTHLGNYADTKKPAELYIIASKYQNMGIGNFLGQRIIGEAKRLNFTEIVCYSPETHSSSWKFYEKLGFKKYQIIKDPDDGYPGMLWKKIV</sequence>
<dbReference type="PROSITE" id="PS51186">
    <property type="entry name" value="GNAT"/>
    <property type="match status" value="1"/>
</dbReference>
<protein>
    <recommendedName>
        <fullName evidence="2">N-acetyltransferase domain-containing protein</fullName>
    </recommendedName>
</protein>
<dbReference type="Pfam" id="PF00583">
    <property type="entry name" value="Acetyltransf_1"/>
    <property type="match status" value="1"/>
</dbReference>
<dbReference type="Gene3D" id="3.40.630.30">
    <property type="match status" value="1"/>
</dbReference>
<dbReference type="GO" id="GO:0008080">
    <property type="term" value="F:N-acetyltransferase activity"/>
    <property type="evidence" value="ECO:0007669"/>
    <property type="project" value="InterPro"/>
</dbReference>
<evidence type="ECO:0000313" key="4">
    <source>
        <dbReference type="Proteomes" id="UP000178481"/>
    </source>
</evidence>
<dbReference type="InterPro" id="IPR000182">
    <property type="entry name" value="GNAT_dom"/>
</dbReference>
<organism evidence="3 4">
    <name type="scientific">Candidatus Vogelbacteria bacterium RIFOXYD1_FULL_42_15</name>
    <dbReference type="NCBI Taxonomy" id="1802437"/>
    <lineage>
        <taxon>Bacteria</taxon>
        <taxon>Candidatus Vogeliibacteriota</taxon>
    </lineage>
</organism>
<evidence type="ECO:0000259" key="2">
    <source>
        <dbReference type="PROSITE" id="PS51186"/>
    </source>
</evidence>
<dbReference type="PANTHER" id="PTHR13947">
    <property type="entry name" value="GNAT FAMILY N-ACETYLTRANSFERASE"/>
    <property type="match status" value="1"/>
</dbReference>
<gene>
    <name evidence="3" type="ORF">A2607_01520</name>
</gene>
<dbReference type="InterPro" id="IPR050769">
    <property type="entry name" value="NAT_camello-type"/>
</dbReference>
<dbReference type="CDD" id="cd04301">
    <property type="entry name" value="NAT_SF"/>
    <property type="match status" value="1"/>
</dbReference>
<evidence type="ECO:0000256" key="1">
    <source>
        <dbReference type="ARBA" id="ARBA00022679"/>
    </source>
</evidence>
<evidence type="ECO:0000313" key="3">
    <source>
        <dbReference type="EMBL" id="OHA58144.1"/>
    </source>
</evidence>
<feature type="domain" description="N-acetyltransferase" evidence="2">
    <location>
        <begin position="1"/>
        <end position="150"/>
    </location>
</feature>
<keyword evidence="1" id="KW-0808">Transferase</keyword>
<comment type="caution">
    <text evidence="3">The sequence shown here is derived from an EMBL/GenBank/DDBJ whole genome shotgun (WGS) entry which is preliminary data.</text>
</comment>
<proteinExistence type="predicted"/>
<name>A0A1G2QC45_9BACT</name>
<dbReference type="Proteomes" id="UP000178481">
    <property type="component" value="Unassembled WGS sequence"/>
</dbReference>
<dbReference type="PANTHER" id="PTHR13947:SF37">
    <property type="entry name" value="LD18367P"/>
    <property type="match status" value="1"/>
</dbReference>
<dbReference type="AlphaFoldDB" id="A0A1G2QC45"/>